<reference evidence="2" key="1">
    <citation type="submission" date="2022-10" db="EMBL/GenBank/DDBJ databases">
        <authorList>
            <person name="Chen Y."/>
            <person name="Dougan E. K."/>
            <person name="Chan C."/>
            <person name="Rhodes N."/>
            <person name="Thang M."/>
        </authorList>
    </citation>
    <scope>NUCLEOTIDE SEQUENCE</scope>
</reference>
<gene>
    <name evidence="2" type="ORF">C1SCF055_LOCUS29776</name>
</gene>
<proteinExistence type="predicted"/>
<keyword evidence="4" id="KW-1185">Reference proteome</keyword>
<organism evidence="2">
    <name type="scientific">Cladocopium goreaui</name>
    <dbReference type="NCBI Taxonomy" id="2562237"/>
    <lineage>
        <taxon>Eukaryota</taxon>
        <taxon>Sar</taxon>
        <taxon>Alveolata</taxon>
        <taxon>Dinophyceae</taxon>
        <taxon>Suessiales</taxon>
        <taxon>Symbiodiniaceae</taxon>
        <taxon>Cladocopium</taxon>
    </lineage>
</organism>
<evidence type="ECO:0000313" key="3">
    <source>
        <dbReference type="EMBL" id="CAL1157327.1"/>
    </source>
</evidence>
<protein>
    <recommendedName>
        <fullName evidence="5">Cyclin</fullName>
    </recommendedName>
</protein>
<feature type="non-terminal residue" evidence="2">
    <location>
        <position position="401"/>
    </location>
</feature>
<feature type="region of interest" description="Disordered" evidence="1">
    <location>
        <begin position="235"/>
        <end position="264"/>
    </location>
</feature>
<dbReference type="InterPro" id="IPR036915">
    <property type="entry name" value="Cyclin-like_sf"/>
</dbReference>
<dbReference type="GO" id="GO:0019901">
    <property type="term" value="F:protein kinase binding"/>
    <property type="evidence" value="ECO:0007669"/>
    <property type="project" value="InterPro"/>
</dbReference>
<evidence type="ECO:0008006" key="5">
    <source>
        <dbReference type="Google" id="ProtNLM"/>
    </source>
</evidence>
<dbReference type="PANTHER" id="PTHR15615:SF108">
    <property type="entry name" value="PROTEIN CNPPD1"/>
    <property type="match status" value="1"/>
</dbReference>
<evidence type="ECO:0000313" key="4">
    <source>
        <dbReference type="Proteomes" id="UP001152797"/>
    </source>
</evidence>
<dbReference type="EMBL" id="CAMXCT020003336">
    <property type="protein sequence ID" value="CAL1157327.1"/>
    <property type="molecule type" value="Genomic_DNA"/>
</dbReference>
<evidence type="ECO:0000256" key="1">
    <source>
        <dbReference type="SAM" id="MobiDB-lite"/>
    </source>
</evidence>
<dbReference type="EMBL" id="CAMXCT030003336">
    <property type="protein sequence ID" value="CAL4791264.1"/>
    <property type="molecule type" value="Genomic_DNA"/>
</dbReference>
<evidence type="ECO:0000313" key="2">
    <source>
        <dbReference type="EMBL" id="CAI4003952.1"/>
    </source>
</evidence>
<dbReference type="InterPro" id="IPR013922">
    <property type="entry name" value="Cyclin_PHO80-like"/>
</dbReference>
<dbReference type="Gene3D" id="1.10.472.10">
    <property type="entry name" value="Cyclin-like"/>
    <property type="match status" value="1"/>
</dbReference>
<dbReference type="Proteomes" id="UP001152797">
    <property type="component" value="Unassembled WGS sequence"/>
</dbReference>
<dbReference type="AlphaFoldDB" id="A0A9P1D3Z8"/>
<dbReference type="SUPFAM" id="SSF47954">
    <property type="entry name" value="Cyclin-like"/>
    <property type="match status" value="1"/>
</dbReference>
<dbReference type="EMBL" id="CAMXCT010003336">
    <property type="protein sequence ID" value="CAI4003952.1"/>
    <property type="molecule type" value="Genomic_DNA"/>
</dbReference>
<dbReference type="PANTHER" id="PTHR15615">
    <property type="match status" value="1"/>
</dbReference>
<accession>A0A9P1D3Z8</accession>
<feature type="non-terminal residue" evidence="2">
    <location>
        <position position="1"/>
    </location>
</feature>
<sequence>IFHFSRLASDGAAAVNTAAALTGGPRGAVGERRRGDGSLRSCHGRGVLEQGFYIQTVVYDFTGRETEVISEVAEMLNQLASFPGQGLVACFDSPNVPPITLRDYLMRLWRYMHCSIECYVSALAYIDRLQQKDLKVGILNVHTVFLGCLVVAAKFHDDAYRSNTYYARVGGVTAKSLYFVETEIIKLLDWKAKVTLEEFRSCCELLYSEKRWLLLRSAKEGYLAVQLRRTSSDSIAAASTVDPPDECDSGVESEESCREPLEESGEVSAPEAPAVCGDIRGMRLVGRDAPRAGHPQNTRQGRFIASCRGTNSTVRSGQLPRATDPRGDVESLVQVTNLKIQRTCPLRNMAVILAADQQLLFIRDLKRNMTGSLQLPLLERMDLRNERHAVGNQNGVCICAK</sequence>
<dbReference type="Pfam" id="PF08613">
    <property type="entry name" value="Cyclin"/>
    <property type="match status" value="1"/>
</dbReference>
<reference evidence="3" key="2">
    <citation type="submission" date="2024-04" db="EMBL/GenBank/DDBJ databases">
        <authorList>
            <person name="Chen Y."/>
            <person name="Shah S."/>
            <person name="Dougan E. K."/>
            <person name="Thang M."/>
            <person name="Chan C."/>
        </authorList>
    </citation>
    <scope>NUCLEOTIDE SEQUENCE [LARGE SCALE GENOMIC DNA]</scope>
</reference>
<feature type="compositionally biased region" description="Acidic residues" evidence="1">
    <location>
        <begin position="243"/>
        <end position="254"/>
    </location>
</feature>
<dbReference type="CDD" id="cd20558">
    <property type="entry name" value="CYCLIN_ScPCL7-like"/>
    <property type="match status" value="1"/>
</dbReference>
<dbReference type="OrthoDB" id="337735at2759"/>
<comment type="caution">
    <text evidence="2">The sequence shown here is derived from an EMBL/GenBank/DDBJ whole genome shotgun (WGS) entry which is preliminary data.</text>
</comment>
<name>A0A9P1D3Z8_9DINO</name>